<dbReference type="InterPro" id="IPR036872">
    <property type="entry name" value="CH_dom_sf"/>
</dbReference>
<dbReference type="OrthoDB" id="18853at2759"/>
<comment type="caution">
    <text evidence="2">The sequence shown here is derived from an EMBL/GenBank/DDBJ whole genome shotgun (WGS) entry which is preliminary data.</text>
</comment>
<feature type="domain" description="Calponin-homology (CH)" evidence="1">
    <location>
        <begin position="23"/>
        <end position="127"/>
    </location>
</feature>
<sequence length="246" mass="27839">MEQISTIDAKKVENGLVDTGWERQQTLAFTEWIKYQLRKTNICIKDISTDLRDGEILIRLLEEICVTSLPPVQKGTIRANHIKNIEYCFAFVQSKGSNLAGIQPEQIVDGHLGSLFAFIWAIISRFIMLGTKELMGNDALLKWVCQRTQGYSGVSVKNFKASFSDGMTFNALIHSYHSELFDYNTLNPKDPDFNLNHAFSVAESILGVPKMLDVESIKTSPDSRSIMTYVLCIYHVLNKNQLNPQI</sequence>
<dbReference type="EMBL" id="JWZT01003741">
    <property type="protein sequence ID" value="KII65650.1"/>
    <property type="molecule type" value="Genomic_DNA"/>
</dbReference>
<gene>
    <name evidence="2" type="ORF">RF11_16058</name>
</gene>
<dbReference type="SMART" id="SM00033">
    <property type="entry name" value="CH"/>
    <property type="match status" value="2"/>
</dbReference>
<name>A0A0C2MMT4_THEKT</name>
<protein>
    <submittedName>
        <fullName evidence="2">Alpha-actinin, sarcomeric</fullName>
    </submittedName>
</protein>
<dbReference type="OMA" id="KPPKYQV"/>
<reference evidence="2 3" key="1">
    <citation type="journal article" date="2014" name="Genome Biol. Evol.">
        <title>The genome of the myxosporean Thelohanellus kitauei shows adaptations to nutrient acquisition within its fish host.</title>
        <authorList>
            <person name="Yang Y."/>
            <person name="Xiong J."/>
            <person name="Zhou Z."/>
            <person name="Huo F."/>
            <person name="Miao W."/>
            <person name="Ran C."/>
            <person name="Liu Y."/>
            <person name="Zhang J."/>
            <person name="Feng J."/>
            <person name="Wang M."/>
            <person name="Wang M."/>
            <person name="Wang L."/>
            <person name="Yao B."/>
        </authorList>
    </citation>
    <scope>NUCLEOTIDE SEQUENCE [LARGE SCALE GENOMIC DNA]</scope>
    <source>
        <strain evidence="2">Wuqing</strain>
    </source>
</reference>
<evidence type="ECO:0000313" key="3">
    <source>
        <dbReference type="Proteomes" id="UP000031668"/>
    </source>
</evidence>
<dbReference type="PROSITE" id="PS50021">
    <property type="entry name" value="CH"/>
    <property type="match status" value="2"/>
</dbReference>
<keyword evidence="3" id="KW-1185">Reference proteome</keyword>
<dbReference type="InterPro" id="IPR001715">
    <property type="entry name" value="CH_dom"/>
</dbReference>
<dbReference type="PANTHER" id="PTHR11915">
    <property type="entry name" value="SPECTRIN/FILAMIN RELATED CYTOSKELETAL PROTEIN"/>
    <property type="match status" value="1"/>
</dbReference>
<evidence type="ECO:0000259" key="1">
    <source>
        <dbReference type="PROSITE" id="PS50021"/>
    </source>
</evidence>
<dbReference type="Gene3D" id="1.10.418.10">
    <property type="entry name" value="Calponin-like domain"/>
    <property type="match status" value="2"/>
</dbReference>
<organism evidence="2 3">
    <name type="scientific">Thelohanellus kitauei</name>
    <name type="common">Myxosporean</name>
    <dbReference type="NCBI Taxonomy" id="669202"/>
    <lineage>
        <taxon>Eukaryota</taxon>
        <taxon>Metazoa</taxon>
        <taxon>Cnidaria</taxon>
        <taxon>Myxozoa</taxon>
        <taxon>Myxosporea</taxon>
        <taxon>Bivalvulida</taxon>
        <taxon>Platysporina</taxon>
        <taxon>Myxobolidae</taxon>
        <taxon>Thelohanellus</taxon>
    </lineage>
</organism>
<dbReference type="SUPFAM" id="SSF47576">
    <property type="entry name" value="Calponin-homology domain, CH-domain"/>
    <property type="match status" value="1"/>
</dbReference>
<dbReference type="Proteomes" id="UP000031668">
    <property type="component" value="Unassembled WGS sequence"/>
</dbReference>
<dbReference type="AlphaFoldDB" id="A0A0C2MMT4"/>
<proteinExistence type="predicted"/>
<accession>A0A0C2MMT4</accession>
<dbReference type="Pfam" id="PF00307">
    <property type="entry name" value="CH"/>
    <property type="match status" value="2"/>
</dbReference>
<evidence type="ECO:0000313" key="2">
    <source>
        <dbReference type="EMBL" id="KII65650.1"/>
    </source>
</evidence>
<feature type="domain" description="Calponin-homology (CH)" evidence="1">
    <location>
        <begin position="134"/>
        <end position="238"/>
    </location>
</feature>